<comment type="domain">
    <text evidence="8">Comprises of two domains. The C-terminal domain contains the binding site for glutamine and catalyzes the hydrolysis of this substrate to glutamate and ammonia. The N-terminal domain is anticipated to bind ATP and cobyrinate and catalyzes the ultimate synthesis of the diamide product. The ammonia produced via the glutaminase domain is probably translocated to the adjacent domain via a molecular tunnel, where it reacts with an activated intermediate.</text>
</comment>
<dbReference type="Gene3D" id="3.40.50.300">
    <property type="entry name" value="P-loop containing nucleotide triphosphate hydrolases"/>
    <property type="match status" value="1"/>
</dbReference>
<evidence type="ECO:0000313" key="12">
    <source>
        <dbReference type="Proteomes" id="UP000317158"/>
    </source>
</evidence>
<organism evidence="11 12">
    <name type="scientific">Methanoliparum thermophilum</name>
    <dbReference type="NCBI Taxonomy" id="2491083"/>
    <lineage>
        <taxon>Archaea</taxon>
        <taxon>Methanobacteriati</taxon>
        <taxon>Methanobacteriota</taxon>
        <taxon>Candidatus Methanoliparia</taxon>
        <taxon>Candidatus Methanoliparales</taxon>
        <taxon>Candidatus Methanoliparaceae</taxon>
        <taxon>Candidatus Methanoliparum</taxon>
    </lineage>
</organism>
<comment type="caution">
    <text evidence="11">The sequence shown here is derived from an EMBL/GenBank/DDBJ whole genome shotgun (WGS) entry which is preliminary data.</text>
</comment>
<evidence type="ECO:0000256" key="4">
    <source>
        <dbReference type="ARBA" id="ARBA00022741"/>
    </source>
</evidence>
<evidence type="ECO:0000313" key="11">
    <source>
        <dbReference type="EMBL" id="RZN64472.1"/>
    </source>
</evidence>
<evidence type="ECO:0000256" key="7">
    <source>
        <dbReference type="ARBA" id="ARBA00022962"/>
    </source>
</evidence>
<dbReference type="SUPFAM" id="SSF52540">
    <property type="entry name" value="P-loop containing nucleoside triphosphate hydrolases"/>
    <property type="match status" value="1"/>
</dbReference>
<dbReference type="InterPro" id="IPR011698">
    <property type="entry name" value="GATase_3"/>
</dbReference>
<dbReference type="Pfam" id="PF07685">
    <property type="entry name" value="GATase_3"/>
    <property type="match status" value="1"/>
</dbReference>
<comment type="pathway">
    <text evidence="8">Cofactor biosynthesis; adenosylcobalamin biosynthesis; cob(II)yrinate a,c-diamide from sirohydrochlorin (anaerobic route): step 10/10.</text>
</comment>
<keyword evidence="2 8" id="KW-0169">Cobalamin biosynthesis</keyword>
<feature type="active site" description="Nucleophile" evidence="8">
    <location>
        <position position="316"/>
    </location>
</feature>
<dbReference type="EMBL" id="RXIF01000006">
    <property type="protein sequence ID" value="RZN64472.1"/>
    <property type="molecule type" value="Genomic_DNA"/>
</dbReference>
<sequence>MKKSLVIGGTSSGVGKTIITLALLHLLKNKNLQSFKVGPDFIDPLYHKAITGMPSYNLDSFLLSENTILSSFYSKNFDIAIIEGVMGLFDGLGPDFYGSTAHIAKIIGSPIILVIDGEKLSYSAAAILHGFKNLDKSLNISGVIFNKIGGEGHLRMLKDSAKMAGVEFIGAIPKKDYFKISERHLGLVNPEEKTFNTTMLDEMSEFLDIDKLYELSAINHPTKINISKNTGKNFSKIKIGVALDKAFFFYYQDNLDFFKERNVNLVFFSPLKDELPDVDGLYIGGGYPELYADKLEKNEKIRSQIKKSRIPIYAECGGMLYLLRRLDSREMCSIFNAEANMTNKLQSIGYTVAETVEDTLIAPKNYLIKGHEFHYSQISINENFAYRLIRGKGIKDGKDGLFRDNVIANYMHLHALSDPFLFEHFLSRCHDGA</sequence>
<comment type="function">
    <text evidence="8">Catalyzes the ATP-dependent amidation of the two carboxylate groups at positions a and c of cobyrinate, using either L-glutamine or ammonia as the nitrogen source.</text>
</comment>
<accession>A0A520KRP8</accession>
<dbReference type="PANTHER" id="PTHR43873">
    <property type="entry name" value="COBYRINATE A,C-DIAMIDE SYNTHASE"/>
    <property type="match status" value="1"/>
</dbReference>
<evidence type="ECO:0000256" key="1">
    <source>
        <dbReference type="ARBA" id="ARBA00001946"/>
    </source>
</evidence>
<keyword evidence="6 8" id="KW-0460">Magnesium</keyword>
<dbReference type="InterPro" id="IPR027417">
    <property type="entry name" value="P-loop_NTPase"/>
</dbReference>
<evidence type="ECO:0000256" key="6">
    <source>
        <dbReference type="ARBA" id="ARBA00022842"/>
    </source>
</evidence>
<proteinExistence type="inferred from homology"/>
<dbReference type="PANTHER" id="PTHR43873:SF1">
    <property type="entry name" value="COBYRINATE A,C-DIAMIDE SYNTHASE"/>
    <property type="match status" value="1"/>
</dbReference>
<dbReference type="InterPro" id="IPR029062">
    <property type="entry name" value="Class_I_gatase-like"/>
</dbReference>
<feature type="domain" description="CobB/CobQ-like glutamine amidotransferase" evidence="10">
    <location>
        <begin position="238"/>
        <end position="419"/>
    </location>
</feature>
<name>A0A520KRP8_METT2</name>
<dbReference type="GO" id="GO:0042242">
    <property type="term" value="F:cobyrinic acid a,c-diamide synthase activity"/>
    <property type="evidence" value="ECO:0007669"/>
    <property type="project" value="UniProtKB-UniRule"/>
</dbReference>
<dbReference type="InterPro" id="IPR004484">
    <property type="entry name" value="CbiA/CobB_synth"/>
</dbReference>
<dbReference type="AlphaFoldDB" id="A0A520KRP8"/>
<keyword evidence="7 8" id="KW-0315">Glutamine amidotransferase</keyword>
<dbReference type="SUPFAM" id="SSF52317">
    <property type="entry name" value="Class I glutamine amidotransferase-like"/>
    <property type="match status" value="1"/>
</dbReference>
<evidence type="ECO:0000256" key="2">
    <source>
        <dbReference type="ARBA" id="ARBA00022573"/>
    </source>
</evidence>
<dbReference type="PROSITE" id="PS51274">
    <property type="entry name" value="GATASE_COBBQ"/>
    <property type="match status" value="1"/>
</dbReference>
<dbReference type="NCBIfam" id="NF002204">
    <property type="entry name" value="PRK01077.1"/>
    <property type="match status" value="1"/>
</dbReference>
<gene>
    <name evidence="11" type="primary">cobB</name>
    <name evidence="8" type="synonym">cbiA</name>
    <name evidence="11" type="ORF">EF806_03765</name>
</gene>
<dbReference type="UniPathway" id="UPA00148">
    <property type="reaction ID" value="UER00231"/>
</dbReference>
<dbReference type="GO" id="GO:0005524">
    <property type="term" value="F:ATP binding"/>
    <property type="evidence" value="ECO:0007669"/>
    <property type="project" value="UniProtKB-UniRule"/>
</dbReference>
<reference evidence="11 12" key="1">
    <citation type="journal article" date="2019" name="Nat. Microbiol.">
        <title>Wide diversity of methane and short-chain alkane metabolisms in uncultured archaea.</title>
        <authorList>
            <person name="Borrel G."/>
            <person name="Adam P.S."/>
            <person name="McKay L.J."/>
            <person name="Chen L.X."/>
            <person name="Sierra-Garcia I.N."/>
            <person name="Sieber C.M."/>
            <person name="Letourneur Q."/>
            <person name="Ghozlane A."/>
            <person name="Andersen G.L."/>
            <person name="Li W.J."/>
            <person name="Hallam S.J."/>
            <person name="Muyzer G."/>
            <person name="de Oliveira V.M."/>
            <person name="Inskeep W.P."/>
            <person name="Banfield J.F."/>
            <person name="Gribaldo S."/>
        </authorList>
    </citation>
    <scope>NUCLEOTIDE SEQUENCE [LARGE SCALE GENOMIC DNA]</scope>
    <source>
        <strain evidence="11">NM1a</strain>
    </source>
</reference>
<comment type="catalytic activity">
    <reaction evidence="8">
        <text>cob(II)yrinate + 2 L-glutamine + 2 ATP + 2 H2O = cob(II)yrinate a,c diamide + 2 L-glutamate + 2 ADP + 2 phosphate + 2 H(+)</text>
        <dbReference type="Rhea" id="RHEA:26289"/>
        <dbReference type="ChEBI" id="CHEBI:15377"/>
        <dbReference type="ChEBI" id="CHEBI:15378"/>
        <dbReference type="ChEBI" id="CHEBI:29985"/>
        <dbReference type="ChEBI" id="CHEBI:30616"/>
        <dbReference type="ChEBI" id="CHEBI:43474"/>
        <dbReference type="ChEBI" id="CHEBI:58359"/>
        <dbReference type="ChEBI" id="CHEBI:58537"/>
        <dbReference type="ChEBI" id="CHEBI:58894"/>
        <dbReference type="ChEBI" id="CHEBI:456216"/>
        <dbReference type="EC" id="6.3.5.11"/>
    </reaction>
</comment>
<dbReference type="Pfam" id="PF01656">
    <property type="entry name" value="CbiA"/>
    <property type="match status" value="1"/>
</dbReference>
<evidence type="ECO:0000256" key="8">
    <source>
        <dbReference type="HAMAP-Rule" id="MF_00027"/>
    </source>
</evidence>
<protein>
    <recommendedName>
        <fullName evidence="8">Cobyrinate a,c-diamide synthase</fullName>
        <ecNumber evidence="8">6.3.5.11</ecNumber>
    </recommendedName>
    <alternativeName>
        <fullName evidence="8">Cobyrinic acid a,c-diamide synthetase</fullName>
    </alternativeName>
</protein>
<dbReference type="NCBIfam" id="TIGR00379">
    <property type="entry name" value="cobB"/>
    <property type="match status" value="1"/>
</dbReference>
<evidence type="ECO:0000256" key="3">
    <source>
        <dbReference type="ARBA" id="ARBA00022598"/>
    </source>
</evidence>
<dbReference type="CDD" id="cd05388">
    <property type="entry name" value="CobB_N"/>
    <property type="match status" value="1"/>
</dbReference>
<dbReference type="Proteomes" id="UP000317158">
    <property type="component" value="Unassembled WGS sequence"/>
</dbReference>
<feature type="domain" description="CobQ/CobB/MinD/ParA nucleotide binding" evidence="9">
    <location>
        <begin position="6"/>
        <end position="185"/>
    </location>
</feature>
<dbReference type="GO" id="GO:0009236">
    <property type="term" value="P:cobalamin biosynthetic process"/>
    <property type="evidence" value="ECO:0007669"/>
    <property type="project" value="UniProtKB-UniRule"/>
</dbReference>
<comment type="cofactor">
    <cofactor evidence="1 8">
        <name>Mg(2+)</name>
        <dbReference type="ChEBI" id="CHEBI:18420"/>
    </cofactor>
</comment>
<evidence type="ECO:0000259" key="9">
    <source>
        <dbReference type="Pfam" id="PF01656"/>
    </source>
</evidence>
<feature type="site" description="Increases nucleophilicity of active site Cys" evidence="8">
    <location>
        <position position="412"/>
    </location>
</feature>
<dbReference type="EC" id="6.3.5.11" evidence="8"/>
<evidence type="ECO:0000259" key="10">
    <source>
        <dbReference type="Pfam" id="PF07685"/>
    </source>
</evidence>
<keyword evidence="5 8" id="KW-0067">ATP-binding</keyword>
<dbReference type="InterPro" id="IPR002586">
    <property type="entry name" value="CobQ/CobB/MinD/ParA_Nub-bd_dom"/>
</dbReference>
<comment type="miscellaneous">
    <text evidence="8">The a and c carboxylates of cobyrinate are activated for nucleophilic attack via formation of a phosphorylated intermediate by ATP. CbiA catalyzes first the amidation of the c-carboxylate, and then that of the a-carboxylate.</text>
</comment>
<comment type="similarity">
    <text evidence="8">Belongs to the CobB/CbiA family.</text>
</comment>
<keyword evidence="4 8" id="KW-0547">Nucleotide-binding</keyword>
<keyword evidence="3 8" id="KW-0436">Ligase</keyword>
<evidence type="ECO:0000256" key="5">
    <source>
        <dbReference type="ARBA" id="ARBA00022840"/>
    </source>
</evidence>
<dbReference type="HAMAP" id="MF_00027">
    <property type="entry name" value="CobB_CbiA"/>
    <property type="match status" value="1"/>
</dbReference>
<dbReference type="CDD" id="cd03130">
    <property type="entry name" value="GATase1_CobB"/>
    <property type="match status" value="1"/>
</dbReference>